<dbReference type="GO" id="GO:0003676">
    <property type="term" value="F:nucleic acid binding"/>
    <property type="evidence" value="ECO:0007669"/>
    <property type="project" value="InterPro"/>
</dbReference>
<accession>A0A9P6Y9T3</accession>
<organism evidence="2 3">
    <name type="scientific">Rhizopus oryzae</name>
    <name type="common">Mucormycosis agent</name>
    <name type="synonym">Rhizopus arrhizus var. delemar</name>
    <dbReference type="NCBI Taxonomy" id="64495"/>
    <lineage>
        <taxon>Eukaryota</taxon>
        <taxon>Fungi</taxon>
        <taxon>Fungi incertae sedis</taxon>
        <taxon>Mucoromycota</taxon>
        <taxon>Mucoromycotina</taxon>
        <taxon>Mucoromycetes</taxon>
        <taxon>Mucorales</taxon>
        <taxon>Mucorineae</taxon>
        <taxon>Rhizopodaceae</taxon>
        <taxon>Rhizopus</taxon>
    </lineage>
</organism>
<dbReference type="PANTHER" id="PTHR46564">
    <property type="entry name" value="TRANSPOSASE"/>
    <property type="match status" value="1"/>
</dbReference>
<dbReference type="Gene3D" id="3.30.420.10">
    <property type="entry name" value="Ribonuclease H-like superfamily/Ribonuclease H"/>
    <property type="match status" value="2"/>
</dbReference>
<comment type="caution">
    <text evidence="2">The sequence shown here is derived from an EMBL/GenBank/DDBJ whole genome shotgun (WGS) entry which is preliminary data.</text>
</comment>
<dbReference type="InterPro" id="IPR036397">
    <property type="entry name" value="RNaseH_sf"/>
</dbReference>
<proteinExistence type="predicted"/>
<evidence type="ECO:0000259" key="1">
    <source>
        <dbReference type="Pfam" id="PF13358"/>
    </source>
</evidence>
<name>A0A9P6Y9T3_RHIOR</name>
<dbReference type="Pfam" id="PF13358">
    <property type="entry name" value="DDE_3"/>
    <property type="match status" value="1"/>
</dbReference>
<dbReference type="InterPro" id="IPR038717">
    <property type="entry name" value="Tc1-like_DDE_dom"/>
</dbReference>
<dbReference type="Proteomes" id="UP000717996">
    <property type="component" value="Unassembled WGS sequence"/>
</dbReference>
<protein>
    <recommendedName>
        <fullName evidence="1">Tc1-like transposase DDE domain-containing protein</fullName>
    </recommendedName>
</protein>
<reference evidence="2" key="1">
    <citation type="journal article" date="2020" name="Microb. Genom.">
        <title>Genetic diversity of clinical and environmental Mucorales isolates obtained from an investigation of mucormycosis cases among solid organ transplant recipients.</title>
        <authorList>
            <person name="Nguyen M.H."/>
            <person name="Kaul D."/>
            <person name="Muto C."/>
            <person name="Cheng S.J."/>
            <person name="Richter R.A."/>
            <person name="Bruno V.M."/>
            <person name="Liu G."/>
            <person name="Beyhan S."/>
            <person name="Sundermann A.J."/>
            <person name="Mounaud S."/>
            <person name="Pasculle A.W."/>
            <person name="Nierman W.C."/>
            <person name="Driscoll E."/>
            <person name="Cumbie R."/>
            <person name="Clancy C.J."/>
            <person name="Dupont C.L."/>
        </authorList>
    </citation>
    <scope>NUCLEOTIDE SEQUENCE</scope>
    <source>
        <strain evidence="2">GL16</strain>
    </source>
</reference>
<evidence type="ECO:0000313" key="2">
    <source>
        <dbReference type="EMBL" id="KAG1542493.1"/>
    </source>
</evidence>
<dbReference type="AlphaFoldDB" id="A0A9P6Y9T3"/>
<dbReference type="EMBL" id="JAANIT010001061">
    <property type="protein sequence ID" value="KAG1542493.1"/>
    <property type="molecule type" value="Genomic_DNA"/>
</dbReference>
<evidence type="ECO:0000313" key="3">
    <source>
        <dbReference type="Proteomes" id="UP000717996"/>
    </source>
</evidence>
<sequence>MDIVDEESDLFAVRQLVNLDSYLEKKTSDSMIQNETEQSKDIVKGVKTSRSKKYLEYTPASRELFFYHKIQHLMSVSAAARKAEVKESTARTWWKKLQEDPDSFTLKKKTDNQNRPKNRLQDEHKQSLIEFFDNEPNAYIVDAVEMLPSKFAGLEIKESRVHEFMRDECNLSLKQTTRWPEARANENNIQNRYDWVIRWSNTDMDFSKNCIFIDEAGFDINMKPSRTWAPRGQMAVTISPTTRAPSHTIIGAISTVGVINQSIRVPKQPPKAQQLTITCDLDYKYVYLPPYSPELNPIKQFWALVKHKVRREKLKDTETLQERIADAANEVPIQHLENIIQHSKHQFENCLNHIPI</sequence>
<gene>
    <name evidence="2" type="ORF">G6F51_007239</name>
</gene>
<feature type="domain" description="Tc1-like transposase DDE" evidence="1">
    <location>
        <begin position="283"/>
        <end position="321"/>
    </location>
</feature>
<dbReference type="PANTHER" id="PTHR46564:SF1">
    <property type="entry name" value="TRANSPOSASE"/>
    <property type="match status" value="1"/>
</dbReference>